<proteinExistence type="inferred from homology"/>
<evidence type="ECO:0000313" key="22">
    <source>
        <dbReference type="Proteomes" id="UP001239994"/>
    </source>
</evidence>
<evidence type="ECO:0000256" key="11">
    <source>
        <dbReference type="ARBA" id="ARBA00023098"/>
    </source>
</evidence>
<dbReference type="Gene3D" id="3.30.300.30">
    <property type="match status" value="1"/>
</dbReference>
<keyword evidence="12" id="KW-0472">Membrane</keyword>
<protein>
    <recommendedName>
        <fullName evidence="14">long-chain-fatty-acid--CoA ligase</fullName>
        <ecNumber evidence="14">6.2.1.3</ecNumber>
    </recommendedName>
    <alternativeName>
        <fullName evidence="16">Long-chain-fatty-acid--CoA ligase</fullName>
    </alternativeName>
</protein>
<feature type="domain" description="AMP-binding enzyme C-terminal" evidence="20">
    <location>
        <begin position="628"/>
        <end position="703"/>
    </location>
</feature>
<keyword evidence="5" id="KW-0436">Ligase</keyword>
<dbReference type="InterPro" id="IPR045851">
    <property type="entry name" value="AMP-bd_C_sf"/>
</dbReference>
<evidence type="ECO:0000256" key="9">
    <source>
        <dbReference type="ARBA" id="ARBA00022989"/>
    </source>
</evidence>
<evidence type="ECO:0000313" key="21">
    <source>
        <dbReference type="EMBL" id="KAK1785264.1"/>
    </source>
</evidence>
<gene>
    <name evidence="21" type="ORF">P4O66_018660</name>
</gene>
<evidence type="ECO:0000256" key="12">
    <source>
        <dbReference type="ARBA" id="ARBA00023136"/>
    </source>
</evidence>
<keyword evidence="6" id="KW-0812">Transmembrane</keyword>
<keyword evidence="7" id="KW-0547">Nucleotide-binding</keyword>
<evidence type="ECO:0000256" key="5">
    <source>
        <dbReference type="ARBA" id="ARBA00022598"/>
    </source>
</evidence>
<evidence type="ECO:0000256" key="1">
    <source>
        <dbReference type="ARBA" id="ARBA00004651"/>
    </source>
</evidence>
<keyword evidence="10" id="KW-0445">Lipid transport</keyword>
<dbReference type="GO" id="GO:0044539">
    <property type="term" value="P:long-chain fatty acid import into cell"/>
    <property type="evidence" value="ECO:0007669"/>
    <property type="project" value="TreeGrafter"/>
</dbReference>
<organism evidence="21 22">
    <name type="scientific">Electrophorus voltai</name>
    <dbReference type="NCBI Taxonomy" id="2609070"/>
    <lineage>
        <taxon>Eukaryota</taxon>
        <taxon>Metazoa</taxon>
        <taxon>Chordata</taxon>
        <taxon>Craniata</taxon>
        <taxon>Vertebrata</taxon>
        <taxon>Euteleostomi</taxon>
        <taxon>Actinopterygii</taxon>
        <taxon>Neopterygii</taxon>
        <taxon>Teleostei</taxon>
        <taxon>Ostariophysi</taxon>
        <taxon>Gymnotiformes</taxon>
        <taxon>Gymnotoidei</taxon>
        <taxon>Gymnotidae</taxon>
        <taxon>Electrophorus</taxon>
    </lineage>
</organism>
<evidence type="ECO:0000259" key="19">
    <source>
        <dbReference type="Pfam" id="PF00501"/>
    </source>
</evidence>
<dbReference type="InterPro" id="IPR042099">
    <property type="entry name" value="ANL_N_sf"/>
</dbReference>
<dbReference type="GO" id="GO:0005324">
    <property type="term" value="F:long-chain fatty acid transmembrane transporter activity"/>
    <property type="evidence" value="ECO:0007669"/>
    <property type="project" value="TreeGrafter"/>
</dbReference>
<name>A0AAD8YS17_9TELE</name>
<evidence type="ECO:0000259" key="20">
    <source>
        <dbReference type="Pfam" id="PF13193"/>
    </source>
</evidence>
<dbReference type="EMBL" id="JAROKS010000026">
    <property type="protein sequence ID" value="KAK1785264.1"/>
    <property type="molecule type" value="Genomic_DNA"/>
</dbReference>
<comment type="catalytic activity">
    <reaction evidence="13">
        <text>a long-chain fatty acid + ATP + CoA = a long-chain fatty acyl-CoA + AMP + diphosphate</text>
        <dbReference type="Rhea" id="RHEA:15421"/>
        <dbReference type="ChEBI" id="CHEBI:30616"/>
        <dbReference type="ChEBI" id="CHEBI:33019"/>
        <dbReference type="ChEBI" id="CHEBI:57287"/>
        <dbReference type="ChEBI" id="CHEBI:57560"/>
        <dbReference type="ChEBI" id="CHEBI:83139"/>
        <dbReference type="ChEBI" id="CHEBI:456215"/>
        <dbReference type="EC" id="6.2.1.3"/>
    </reaction>
    <physiologicalReaction direction="left-to-right" evidence="13">
        <dbReference type="Rhea" id="RHEA:15422"/>
    </physiologicalReaction>
</comment>
<accession>A0AAD8YS17</accession>
<dbReference type="Gene3D" id="3.40.50.12780">
    <property type="entry name" value="N-terminal domain of ligase-like"/>
    <property type="match status" value="2"/>
</dbReference>
<evidence type="ECO:0000256" key="16">
    <source>
        <dbReference type="ARBA" id="ARBA00041297"/>
    </source>
</evidence>
<evidence type="ECO:0000256" key="14">
    <source>
        <dbReference type="ARBA" id="ARBA00026121"/>
    </source>
</evidence>
<comment type="similarity">
    <text evidence="2">Belongs to the ATP-dependent AMP-binding enzyme family.</text>
</comment>
<dbReference type="FunFam" id="3.30.300.30:FF:000002">
    <property type="entry name" value="Long-chain fatty acid transport protein 1"/>
    <property type="match status" value="1"/>
</dbReference>
<comment type="subcellular location">
    <subcellularLocation>
        <location evidence="1">Cell membrane</location>
        <topology evidence="1">Multi-pass membrane protein</topology>
    </subcellularLocation>
</comment>
<dbReference type="GO" id="GO:0005789">
    <property type="term" value="C:endoplasmic reticulum membrane"/>
    <property type="evidence" value="ECO:0007669"/>
    <property type="project" value="TreeGrafter"/>
</dbReference>
<dbReference type="InterPro" id="IPR000873">
    <property type="entry name" value="AMP-dep_synth/lig_dom"/>
</dbReference>
<feature type="domain" description="AMP-dependent synthetase/ligase" evidence="19">
    <location>
        <begin position="297"/>
        <end position="513"/>
    </location>
</feature>
<reference evidence="21" key="1">
    <citation type="submission" date="2023-03" db="EMBL/GenBank/DDBJ databases">
        <title>Electrophorus voltai genome.</title>
        <authorList>
            <person name="Bian C."/>
        </authorList>
    </citation>
    <scope>NUCLEOTIDE SEQUENCE</scope>
    <source>
        <strain evidence="21">CB-2022</strain>
        <tissue evidence="21">Muscle</tissue>
    </source>
</reference>
<keyword evidence="9" id="KW-1133">Transmembrane helix</keyword>
<dbReference type="SUPFAM" id="SSF56801">
    <property type="entry name" value="Acetyl-CoA synthetase-like"/>
    <property type="match status" value="2"/>
</dbReference>
<evidence type="ECO:0000256" key="13">
    <source>
        <dbReference type="ARBA" id="ARBA00024484"/>
    </source>
</evidence>
<dbReference type="InterPro" id="IPR020845">
    <property type="entry name" value="AMP-binding_CS"/>
</dbReference>
<dbReference type="AlphaFoldDB" id="A0AAD8YS17"/>
<dbReference type="Pfam" id="PF00501">
    <property type="entry name" value="AMP-binding"/>
    <property type="match status" value="1"/>
</dbReference>
<evidence type="ECO:0000256" key="17">
    <source>
        <dbReference type="ARBA" id="ARBA00048666"/>
    </source>
</evidence>
<dbReference type="PANTHER" id="PTHR43107:SF4">
    <property type="entry name" value="LONG-CHAIN FATTY ACID TRANSPORT PROTEIN 2"/>
    <property type="match status" value="1"/>
</dbReference>
<evidence type="ECO:0000256" key="18">
    <source>
        <dbReference type="SAM" id="MobiDB-lite"/>
    </source>
</evidence>
<comment type="catalytic activity">
    <reaction evidence="17">
        <text>tetracosanoate + ATP + CoA = tetracosanoyl-CoA + AMP + diphosphate</text>
        <dbReference type="Rhea" id="RHEA:33639"/>
        <dbReference type="ChEBI" id="CHEBI:30616"/>
        <dbReference type="ChEBI" id="CHEBI:31014"/>
        <dbReference type="ChEBI" id="CHEBI:33019"/>
        <dbReference type="ChEBI" id="CHEBI:57287"/>
        <dbReference type="ChEBI" id="CHEBI:65052"/>
        <dbReference type="ChEBI" id="CHEBI:456215"/>
    </reaction>
    <physiologicalReaction direction="left-to-right" evidence="17">
        <dbReference type="Rhea" id="RHEA:33640"/>
    </physiologicalReaction>
</comment>
<dbReference type="PANTHER" id="PTHR43107">
    <property type="entry name" value="LONG-CHAIN FATTY ACID TRANSPORT PROTEIN"/>
    <property type="match status" value="1"/>
</dbReference>
<evidence type="ECO:0000256" key="7">
    <source>
        <dbReference type="ARBA" id="ARBA00022741"/>
    </source>
</evidence>
<keyword evidence="4" id="KW-1003">Cell membrane</keyword>
<dbReference type="Pfam" id="PF13193">
    <property type="entry name" value="AMP-binding_C"/>
    <property type="match status" value="1"/>
</dbReference>
<evidence type="ECO:0000256" key="6">
    <source>
        <dbReference type="ARBA" id="ARBA00022692"/>
    </source>
</evidence>
<keyword evidence="3" id="KW-0813">Transport</keyword>
<feature type="region of interest" description="Disordered" evidence="18">
    <location>
        <begin position="1"/>
        <end position="36"/>
    </location>
</feature>
<keyword evidence="22" id="KW-1185">Reference proteome</keyword>
<dbReference type="GO" id="GO:0000166">
    <property type="term" value="F:nucleotide binding"/>
    <property type="evidence" value="ECO:0007669"/>
    <property type="project" value="UniProtKB-KW"/>
</dbReference>
<dbReference type="PROSITE" id="PS00455">
    <property type="entry name" value="AMP_BINDING"/>
    <property type="match status" value="1"/>
</dbReference>
<dbReference type="FunFam" id="3.40.50.12780:FF:000005">
    <property type="entry name" value="Solute carrier family 27 member 6"/>
    <property type="match status" value="1"/>
</dbReference>
<comment type="caution">
    <text evidence="21">The sequence shown here is derived from an EMBL/GenBank/DDBJ whole genome shotgun (WGS) entry which is preliminary data.</text>
</comment>
<evidence type="ECO:0000256" key="10">
    <source>
        <dbReference type="ARBA" id="ARBA00023055"/>
    </source>
</evidence>
<keyword evidence="8" id="KW-0276">Fatty acid metabolism</keyword>
<evidence type="ECO:0000256" key="3">
    <source>
        <dbReference type="ARBA" id="ARBA00022448"/>
    </source>
</evidence>
<evidence type="ECO:0000256" key="8">
    <source>
        <dbReference type="ARBA" id="ARBA00022832"/>
    </source>
</evidence>
<evidence type="ECO:0000256" key="4">
    <source>
        <dbReference type="ARBA" id="ARBA00022475"/>
    </source>
</evidence>
<keyword evidence="11" id="KW-0443">Lipid metabolism</keyword>
<dbReference type="EC" id="6.2.1.3" evidence="14"/>
<dbReference type="GO" id="GO:0004467">
    <property type="term" value="F:long-chain fatty acid-CoA ligase activity"/>
    <property type="evidence" value="ECO:0007669"/>
    <property type="project" value="UniProtKB-EC"/>
</dbReference>
<comment type="catalytic activity">
    <reaction evidence="15">
        <text>a very long-chain fatty acid + ATP + CoA = a very long-chain fatty acyl-CoA + AMP + diphosphate</text>
        <dbReference type="Rhea" id="RHEA:54536"/>
        <dbReference type="ChEBI" id="CHEBI:30616"/>
        <dbReference type="ChEBI" id="CHEBI:33019"/>
        <dbReference type="ChEBI" id="CHEBI:57287"/>
        <dbReference type="ChEBI" id="CHEBI:58950"/>
        <dbReference type="ChEBI" id="CHEBI:138261"/>
        <dbReference type="ChEBI" id="CHEBI:456215"/>
    </reaction>
    <physiologicalReaction direction="left-to-right" evidence="15">
        <dbReference type="Rhea" id="RHEA:54537"/>
    </physiologicalReaction>
</comment>
<sequence length="751" mass="85555">MARNSKEEMESVEKESGVKRHSRDNSKPVPPPLPRRLGEWVNEKAEDRAARVAEFSGVIHVSVRARKCREWRDANAEMKSAFWTADWQFQSPPATTIWDGVKRCIRVVLKRKFSASQFWNDCRKHNVTVIQYIGETMRYLCNTPKAENQCVNNVRIVIGNSIRANTWIEFLQRFGHVRQEGDVYFNSGDLMRVDREGFIYFQDQIGDTFRWKGENVATTEVTDILIMLDFIEESNVYGVKVPGHEGRIGMAAVRLREGMAFDGSVMHQHVESYLPAYSRPRFIRIQYLHDDVREAVEEALPALRQQQVCVYLLGESCETDGITCLSAKINAARDDQPPVSLRSTITIKSPALYIFTSGTTGLPKAAVISHERVWLASCLQSMSGVCSDDIIYVCLPLYHSAGFLMGLTGAIERGITVLLRRKFSASQFWNECRKHNVTVIQYIGETMRYLCNTPKLENDCVHNVRIAIGNGIRADTWVDFLQRFGHIRICECYGATEGNVGFVNYTGKIGAIGRMNVFVKKASHFALIKYDTEREEPVRDSRGFCMEVVTGETGLLVAKVTKVAPFSGYANNQQQTDKKTLRNVFQEGDVYFNSGDLMRVDREGFIYFQDRIGDTFRWKGENVATTEVTDILIMLDFIEESNVYGVKVPGHEGRIGMAAVRLREGMAFDGSVMHQHVESYLPAYSRPRFIRIQRAMNITSTFKQMKVKLAEEGFNPKTIQDPLYFLDDEKKTYVAMTEDIFSSICDGRLRL</sequence>
<evidence type="ECO:0000256" key="15">
    <source>
        <dbReference type="ARBA" id="ARBA00036527"/>
    </source>
</evidence>
<dbReference type="InterPro" id="IPR025110">
    <property type="entry name" value="AMP-bd_C"/>
</dbReference>
<dbReference type="Proteomes" id="UP001239994">
    <property type="component" value="Unassembled WGS sequence"/>
</dbReference>
<feature type="compositionally biased region" description="Basic and acidic residues" evidence="18">
    <location>
        <begin position="1"/>
        <end position="26"/>
    </location>
</feature>
<evidence type="ECO:0000256" key="2">
    <source>
        <dbReference type="ARBA" id="ARBA00006432"/>
    </source>
</evidence>
<dbReference type="GO" id="GO:0005886">
    <property type="term" value="C:plasma membrane"/>
    <property type="evidence" value="ECO:0007669"/>
    <property type="project" value="UniProtKB-SubCell"/>
</dbReference>